<evidence type="ECO:0000256" key="4">
    <source>
        <dbReference type="RuleBase" id="RU000499"/>
    </source>
</evidence>
<dbReference type="PROSITE" id="PS51355">
    <property type="entry name" value="GLUTATHIONE_PEROXID_3"/>
    <property type="match status" value="1"/>
</dbReference>
<proteinExistence type="inferred from homology"/>
<dbReference type="GO" id="GO:0004601">
    <property type="term" value="F:peroxidase activity"/>
    <property type="evidence" value="ECO:0007669"/>
    <property type="project" value="UniProtKB-KW"/>
</dbReference>
<accession>A0ABW2MZU2</accession>
<evidence type="ECO:0000259" key="5">
    <source>
        <dbReference type="PROSITE" id="PS51352"/>
    </source>
</evidence>
<evidence type="ECO:0000256" key="2">
    <source>
        <dbReference type="ARBA" id="ARBA00022559"/>
    </source>
</evidence>
<protein>
    <recommendedName>
        <fullName evidence="4">Glutathione peroxidase</fullName>
    </recommendedName>
</protein>
<dbReference type="Proteomes" id="UP001596524">
    <property type="component" value="Unassembled WGS sequence"/>
</dbReference>
<dbReference type="PANTHER" id="PTHR11592">
    <property type="entry name" value="GLUTATHIONE PEROXIDASE"/>
    <property type="match status" value="1"/>
</dbReference>
<name>A0ABW2MZU2_9ACTN</name>
<dbReference type="RefSeq" id="WP_255890291.1">
    <property type="nucleotide sequence ID" value="NZ_JAFMZM010000003.1"/>
</dbReference>
<dbReference type="SUPFAM" id="SSF52833">
    <property type="entry name" value="Thioredoxin-like"/>
    <property type="match status" value="1"/>
</dbReference>
<reference evidence="7" key="1">
    <citation type="journal article" date="2019" name="Int. J. Syst. Evol. Microbiol.">
        <title>The Global Catalogue of Microorganisms (GCM) 10K type strain sequencing project: providing services to taxonomists for standard genome sequencing and annotation.</title>
        <authorList>
            <consortium name="The Broad Institute Genomics Platform"/>
            <consortium name="The Broad Institute Genome Sequencing Center for Infectious Disease"/>
            <person name="Wu L."/>
            <person name="Ma J."/>
        </authorList>
    </citation>
    <scope>NUCLEOTIDE SEQUENCE [LARGE SCALE GENOMIC DNA]</scope>
    <source>
        <strain evidence="7">FCH27</strain>
    </source>
</reference>
<dbReference type="Pfam" id="PF00255">
    <property type="entry name" value="GSHPx"/>
    <property type="match status" value="1"/>
</dbReference>
<keyword evidence="2 4" id="KW-0575">Peroxidase</keyword>
<feature type="domain" description="Thioredoxin" evidence="5">
    <location>
        <begin position="1"/>
        <end position="162"/>
    </location>
</feature>
<evidence type="ECO:0000256" key="1">
    <source>
        <dbReference type="ARBA" id="ARBA00006926"/>
    </source>
</evidence>
<dbReference type="InterPro" id="IPR000889">
    <property type="entry name" value="Glutathione_peroxidase"/>
</dbReference>
<dbReference type="PIRSF" id="PIRSF000303">
    <property type="entry name" value="Glutathion_perox"/>
    <property type="match status" value="1"/>
</dbReference>
<dbReference type="InterPro" id="IPR029759">
    <property type="entry name" value="GPX_AS"/>
</dbReference>
<gene>
    <name evidence="6" type="ORF">ACFQO6_01535</name>
</gene>
<keyword evidence="7" id="KW-1185">Reference proteome</keyword>
<dbReference type="InterPro" id="IPR036249">
    <property type="entry name" value="Thioredoxin-like_sf"/>
</dbReference>
<comment type="similarity">
    <text evidence="1 4">Belongs to the glutathione peroxidase family.</text>
</comment>
<evidence type="ECO:0000313" key="7">
    <source>
        <dbReference type="Proteomes" id="UP001596524"/>
    </source>
</evidence>
<dbReference type="Gene3D" id="3.40.30.10">
    <property type="entry name" value="Glutaredoxin"/>
    <property type="match status" value="1"/>
</dbReference>
<dbReference type="InterPro" id="IPR013766">
    <property type="entry name" value="Thioredoxin_domain"/>
</dbReference>
<organism evidence="6 7">
    <name type="scientific">Nocardioides astragali</name>
    <dbReference type="NCBI Taxonomy" id="1776736"/>
    <lineage>
        <taxon>Bacteria</taxon>
        <taxon>Bacillati</taxon>
        <taxon>Actinomycetota</taxon>
        <taxon>Actinomycetes</taxon>
        <taxon>Propionibacteriales</taxon>
        <taxon>Nocardioidaceae</taxon>
        <taxon>Nocardioides</taxon>
    </lineage>
</organism>
<evidence type="ECO:0000256" key="3">
    <source>
        <dbReference type="ARBA" id="ARBA00023002"/>
    </source>
</evidence>
<comment type="caution">
    <text evidence="6">The sequence shown here is derived from an EMBL/GenBank/DDBJ whole genome shotgun (WGS) entry which is preliminary data.</text>
</comment>
<dbReference type="PRINTS" id="PR01011">
    <property type="entry name" value="GLUTPROXDASE"/>
</dbReference>
<dbReference type="CDD" id="cd00340">
    <property type="entry name" value="GSH_Peroxidase"/>
    <property type="match status" value="1"/>
</dbReference>
<evidence type="ECO:0000313" key="6">
    <source>
        <dbReference type="EMBL" id="MFC7358933.1"/>
    </source>
</evidence>
<dbReference type="PANTHER" id="PTHR11592:SF78">
    <property type="entry name" value="GLUTATHIONE PEROXIDASE"/>
    <property type="match status" value="1"/>
</dbReference>
<dbReference type="EMBL" id="JBHTCH010000001">
    <property type="protein sequence ID" value="MFC7358933.1"/>
    <property type="molecule type" value="Genomic_DNA"/>
</dbReference>
<dbReference type="PROSITE" id="PS51352">
    <property type="entry name" value="THIOREDOXIN_2"/>
    <property type="match status" value="1"/>
</dbReference>
<sequence>MTSLSDFSATAIDGTDADLSDYDGKVVLVVNTASQCGFTGQYKGLQYLHDTYADQGLVVLGFPCDQFGNQEPGDEAEISDFCERNFGVTFPLFSKVDVNGDDAHPLFEWLKDSKGGLLGDKIKWNFTKFLIGRDGQVINRYAPTTEPEKLSGDIEKALEKAL</sequence>
<dbReference type="PROSITE" id="PS00460">
    <property type="entry name" value="GLUTATHIONE_PEROXID_1"/>
    <property type="match status" value="1"/>
</dbReference>
<keyword evidence="3 4" id="KW-0560">Oxidoreductase</keyword>